<evidence type="ECO:0000313" key="8">
    <source>
        <dbReference type="EMBL" id="TMI77316.1"/>
    </source>
</evidence>
<dbReference type="GO" id="GO:0030313">
    <property type="term" value="C:cell envelope"/>
    <property type="evidence" value="ECO:0007669"/>
    <property type="project" value="UniProtKB-SubCell"/>
</dbReference>
<evidence type="ECO:0000256" key="4">
    <source>
        <dbReference type="ARBA" id="ARBA00022729"/>
    </source>
</evidence>
<dbReference type="PANTHER" id="PTHR43649:SF28">
    <property type="entry name" value="BINDING PROTEIN COMPONENT OF ABC SUGAR TRANSPORTER-RELATED"/>
    <property type="match status" value="1"/>
</dbReference>
<dbReference type="InterPro" id="IPR006059">
    <property type="entry name" value="SBP"/>
</dbReference>
<keyword evidence="7" id="KW-0472">Membrane</keyword>
<evidence type="ECO:0000256" key="3">
    <source>
        <dbReference type="ARBA" id="ARBA00022448"/>
    </source>
</evidence>
<evidence type="ECO:0000313" key="9">
    <source>
        <dbReference type="Proteomes" id="UP000318834"/>
    </source>
</evidence>
<comment type="function">
    <text evidence="5">Part of a binding-protein-dependent transport system for a sugar.</text>
</comment>
<dbReference type="AlphaFoldDB" id="A0A537J2N9"/>
<reference evidence="8 9" key="1">
    <citation type="journal article" date="2019" name="Nat. Microbiol.">
        <title>Mediterranean grassland soil C-N compound turnover is dependent on rainfall and depth, and is mediated by genomically divergent microorganisms.</title>
        <authorList>
            <person name="Diamond S."/>
            <person name="Andeer P.F."/>
            <person name="Li Z."/>
            <person name="Crits-Christoph A."/>
            <person name="Burstein D."/>
            <person name="Anantharaman K."/>
            <person name="Lane K.R."/>
            <person name="Thomas B.C."/>
            <person name="Pan C."/>
            <person name="Northen T.R."/>
            <person name="Banfield J.F."/>
        </authorList>
    </citation>
    <scope>NUCLEOTIDE SEQUENCE [LARGE SCALE GENOMIC DNA]</scope>
    <source>
        <strain evidence="8">NP_8</strain>
    </source>
</reference>
<evidence type="ECO:0000256" key="5">
    <source>
        <dbReference type="ARBA" id="ARBA00049629"/>
    </source>
</evidence>
<dbReference type="PANTHER" id="PTHR43649">
    <property type="entry name" value="ARABINOSE-BINDING PROTEIN-RELATED"/>
    <property type="match status" value="1"/>
</dbReference>
<evidence type="ECO:0000256" key="2">
    <source>
        <dbReference type="ARBA" id="ARBA00008520"/>
    </source>
</evidence>
<dbReference type="Proteomes" id="UP000318834">
    <property type="component" value="Unassembled WGS sequence"/>
</dbReference>
<organism evidence="8 9">
    <name type="scientific">Candidatus Segetimicrobium genomatis</name>
    <dbReference type="NCBI Taxonomy" id="2569760"/>
    <lineage>
        <taxon>Bacteria</taxon>
        <taxon>Bacillati</taxon>
        <taxon>Candidatus Sysuimicrobiota</taxon>
        <taxon>Candidatus Sysuimicrobiia</taxon>
        <taxon>Candidatus Sysuimicrobiales</taxon>
        <taxon>Candidatus Segetimicrobiaceae</taxon>
        <taxon>Candidatus Segetimicrobium</taxon>
    </lineage>
</organism>
<keyword evidence="7" id="KW-0812">Transmembrane</keyword>
<dbReference type="Gene3D" id="3.40.190.10">
    <property type="entry name" value="Periplasmic binding protein-like II"/>
    <property type="match status" value="2"/>
</dbReference>
<dbReference type="EMBL" id="VBAP01000004">
    <property type="protein sequence ID" value="TMI77316.1"/>
    <property type="molecule type" value="Genomic_DNA"/>
</dbReference>
<name>A0A537J2N9_9BACT</name>
<comment type="similarity">
    <text evidence="2">Belongs to the bacterial solute-binding protein 1 family.</text>
</comment>
<dbReference type="Pfam" id="PF01547">
    <property type="entry name" value="SBP_bac_1"/>
    <property type="match status" value="1"/>
</dbReference>
<evidence type="ECO:0000256" key="7">
    <source>
        <dbReference type="SAM" id="Phobius"/>
    </source>
</evidence>
<comment type="subcellular location">
    <subcellularLocation>
        <location evidence="1">Cell envelope</location>
    </subcellularLocation>
</comment>
<evidence type="ECO:0000256" key="1">
    <source>
        <dbReference type="ARBA" id="ARBA00004196"/>
    </source>
</evidence>
<evidence type="ECO:0000256" key="6">
    <source>
        <dbReference type="ARBA" id="ARBA00049753"/>
    </source>
</evidence>
<feature type="transmembrane region" description="Helical" evidence="7">
    <location>
        <begin position="85"/>
        <end position="106"/>
    </location>
</feature>
<protein>
    <recommendedName>
        <fullName evidence="6">Probable sugar-binding periplasmic protein</fullName>
    </recommendedName>
</protein>
<keyword evidence="4" id="KW-0732">Signal</keyword>
<dbReference type="SUPFAM" id="SSF53850">
    <property type="entry name" value="Periplasmic binding protein-like II"/>
    <property type="match status" value="1"/>
</dbReference>
<keyword evidence="7" id="KW-1133">Transmembrane helix</keyword>
<accession>A0A537J2N9</accession>
<sequence length="524" mass="56698">MDASSVVPGRARGRREKPRLLTASVRPANRVPLALLGYVAPARLTGGARHCAEVIAATFYCNRICWSDFPGGGIGMSKGATKAPVSQIVVGVVIAALVAGVAGYWAGTQRGGGMAKAEERKLEIFHWWTAGGEREAADAMFQALKAKYPDIQLVENPVAGGGGVSHRVVLQARLSANLPPDTWQTLGGAELKSYVDGGYLVPLDSLYTEIKYSDAIPKPLANAVTIGGHPYVVPLNMHIQNILYYNKKLFDELGLKPPTTFDELLAAAKAIKAARPKMSPLGLGTKEKWEAAFVLDSLLLELGGPEYYVKLYKGEVDVATDPIFKAALDRLNTLRPFIYQFHAGLTWDESCGLVVSGDSAMVIMGTWAIGYFKSRGWNPGVDFGAVTFPQKPDRILLFHPDTYGLAKGAPHPKATLDWLKVVASPDLQVPTDVTQGGLFARIDIDPGQFPDPIRQELQNYVRSNPGKLILDQHGSIAPFSFTQAYWDVAAAFTAKPDVAGTVKGVNGLFTTYKVQEGAAWYQWP</sequence>
<proteinExistence type="inferred from homology"/>
<gene>
    <name evidence="8" type="ORF">E6H05_00585</name>
</gene>
<dbReference type="InterPro" id="IPR050490">
    <property type="entry name" value="Bact_solute-bd_prot1"/>
</dbReference>
<keyword evidence="3" id="KW-0813">Transport</keyword>
<comment type="caution">
    <text evidence="8">The sequence shown here is derived from an EMBL/GenBank/DDBJ whole genome shotgun (WGS) entry which is preliminary data.</text>
</comment>